<reference evidence="3 4" key="2">
    <citation type="submission" date="2014-07" db="EMBL/GenBank/DDBJ databases">
        <authorList>
            <person name="Zhang J.E."/>
            <person name="Yang H."/>
            <person name="Guo J."/>
            <person name="Deng Z."/>
            <person name="Luo H."/>
            <person name="Luo M."/>
            <person name="Zhao B."/>
        </authorList>
    </citation>
    <scope>NUCLEOTIDE SEQUENCE [LARGE SCALE GENOMIC DNA]</scope>
    <source>
        <strain evidence="3">ATCC 10762</strain>
        <strain evidence="4">ATCC 10762 / DSM 40127 / CCM 3239 / JCM 4008 / LMG 5968 / NBRC 12843 / NCIMB 8234 / A-377</strain>
    </source>
</reference>
<reference evidence="3" key="3">
    <citation type="submission" date="2016-08" db="EMBL/GenBank/DDBJ databases">
        <title>Sequencing, Assembly and Comparative Genomics of S. aureofaciens ATCC 10762.</title>
        <authorList>
            <person name="Gradnigo J.S."/>
            <person name="Johnson N."/>
            <person name="Somerville G.A."/>
        </authorList>
    </citation>
    <scope>NUCLEOTIDE SEQUENCE [LARGE SCALE GENOMIC DNA]</scope>
    <source>
        <strain evidence="3">ATCC 10762</strain>
    </source>
</reference>
<dbReference type="GeneID" id="97484243"/>
<name>A0A1E7N4G0_KITAU</name>
<dbReference type="RefSeq" id="WP_030550055.1">
    <property type="nucleotide sequence ID" value="NZ_BMUB01000002.1"/>
</dbReference>
<dbReference type="KEGG" id="kau:B6264_19330"/>
<dbReference type="AlphaFoldDB" id="A0A1E7N4G0"/>
<gene>
    <name evidence="2" type="ORF">GCM10010502_10760</name>
    <name evidence="3" type="ORF">HS99_0006565</name>
</gene>
<dbReference type="InterPro" id="IPR018728">
    <property type="entry name" value="DUF2268"/>
</dbReference>
<comment type="caution">
    <text evidence="3">The sequence shown here is derived from an EMBL/GenBank/DDBJ whole genome shotgun (WGS) entry which is preliminary data.</text>
</comment>
<protein>
    <submittedName>
        <fullName evidence="3">Peptidase</fullName>
    </submittedName>
</protein>
<proteinExistence type="predicted"/>
<dbReference type="EMBL" id="JPRF03000032">
    <property type="protein sequence ID" value="OEV35578.1"/>
    <property type="molecule type" value="Genomic_DNA"/>
</dbReference>
<evidence type="ECO:0000259" key="1">
    <source>
        <dbReference type="Pfam" id="PF10026"/>
    </source>
</evidence>
<dbReference type="Pfam" id="PF10026">
    <property type="entry name" value="DUF2268"/>
    <property type="match status" value="1"/>
</dbReference>
<feature type="domain" description="DUF2268" evidence="1">
    <location>
        <begin position="86"/>
        <end position="288"/>
    </location>
</feature>
<accession>A0A1E7N4G0</accession>
<dbReference type="OrthoDB" id="3172031at2"/>
<reference evidence="2" key="1">
    <citation type="journal article" date="2014" name="Int. J. Syst. Evol. Microbiol.">
        <title>Complete genome sequence of Corynebacterium casei LMG S-19264T (=DSM 44701T), isolated from a smear-ripened cheese.</title>
        <authorList>
            <consortium name="US DOE Joint Genome Institute (JGI-PGF)"/>
            <person name="Walter F."/>
            <person name="Albersmeier A."/>
            <person name="Kalinowski J."/>
            <person name="Ruckert C."/>
        </authorList>
    </citation>
    <scope>NUCLEOTIDE SEQUENCE</scope>
    <source>
        <strain evidence="2">JCM 4434</strain>
    </source>
</reference>
<sequence length="297" mass="31542">MEIVVHDTASAMLELLRRPVGERAGALREMYRPLEGAMSRVMGPVDLVGLHQAMGSGFRLDRDDERYLPAVRRMREEGVWSRVEESVRAAWQRIDAAVPGVRHAETVHVVLVLGNPDDEHLTVRSGGYFGMGGIPGAIQLVMWPTETSLAKIGHAAAHEVHHNVRYANVVWDPATVTVGEQVVAEGLAEAFVRELAGEDALGPWSTALTGPELDGAYERITAAIDVTGMGNLPPYVFGDATALRLGHEPVGLPDFAGYGAGLRIADAHLAASGLTAAQSVALPVGEVLANAGVRTGA</sequence>
<evidence type="ECO:0000313" key="2">
    <source>
        <dbReference type="EMBL" id="GGU61832.1"/>
    </source>
</evidence>
<dbReference type="EMBL" id="BMUB01000002">
    <property type="protein sequence ID" value="GGU61832.1"/>
    <property type="molecule type" value="Genomic_DNA"/>
</dbReference>
<accession>A0A8H9HKC7</accession>
<dbReference type="Proteomes" id="UP000037395">
    <property type="component" value="Unassembled WGS sequence"/>
</dbReference>
<evidence type="ECO:0000313" key="3">
    <source>
        <dbReference type="EMBL" id="OEV35578.1"/>
    </source>
</evidence>
<keyword evidence="4" id="KW-1185">Reference proteome</keyword>
<reference evidence="2" key="5">
    <citation type="submission" date="2020-09" db="EMBL/GenBank/DDBJ databases">
        <authorList>
            <person name="Sun Q."/>
            <person name="Ohkuma M."/>
        </authorList>
    </citation>
    <scope>NUCLEOTIDE SEQUENCE</scope>
    <source>
        <strain evidence="2">JCM 4434</strain>
    </source>
</reference>
<organism evidence="3 4">
    <name type="scientific">Kitasatospora aureofaciens</name>
    <name type="common">Streptomyces aureofaciens</name>
    <dbReference type="NCBI Taxonomy" id="1894"/>
    <lineage>
        <taxon>Bacteria</taxon>
        <taxon>Bacillati</taxon>
        <taxon>Actinomycetota</taxon>
        <taxon>Actinomycetes</taxon>
        <taxon>Kitasatosporales</taxon>
        <taxon>Streptomycetaceae</taxon>
        <taxon>Kitasatospora</taxon>
    </lineage>
</organism>
<evidence type="ECO:0000313" key="4">
    <source>
        <dbReference type="Proteomes" id="UP000037395"/>
    </source>
</evidence>
<reference evidence="4" key="4">
    <citation type="submission" date="2016-08" db="EMBL/GenBank/DDBJ databases">
        <title>Sequencing, assembly and comparative genomics of S. aureofaciens ATCC 10762.</title>
        <authorList>
            <person name="Gradnigo J.S."/>
            <person name="Johnson N."/>
            <person name="Somerville G.A."/>
        </authorList>
    </citation>
    <scope>NUCLEOTIDE SEQUENCE [LARGE SCALE GENOMIC DNA]</scope>
    <source>
        <strain evidence="4">ATCC 10762 / DSM 40127 / CCM 3239 / JCM 4008 / LMG 5968 / NBRC 12843 / NCIMB 8234 / A-377</strain>
    </source>
</reference>
<dbReference type="Proteomes" id="UP000610124">
    <property type="component" value="Unassembled WGS sequence"/>
</dbReference>